<feature type="domain" description="PurM-like C-terminal" evidence="4">
    <location>
        <begin position="198"/>
        <end position="309"/>
    </location>
</feature>
<dbReference type="Pfam" id="PF02769">
    <property type="entry name" value="AIRS_C"/>
    <property type="match status" value="1"/>
</dbReference>
<comment type="miscellaneous">
    <text evidence="2">Reaction mechanism of ThiL seems to utilize a direct, inline transfer of the gamma-phosphate of ATP to TMP rather than a phosphorylated enzyme intermediate.</text>
</comment>
<dbReference type="SUPFAM" id="SSF55326">
    <property type="entry name" value="PurM N-terminal domain-like"/>
    <property type="match status" value="1"/>
</dbReference>
<keyword evidence="1 2" id="KW-0784">Thiamine biosynthesis</keyword>
<sequence>MQTRTQIAELGKVNFIEKLTSPFAIEADDAAILDNNRVIASDMLLEGVDFDLQYTPLEHLGYKAVTAAASNILAMNAMPKEITISLGLSARFSVEESEALYKGVHYALDQYGIRLIGGNTSASMSGLVIATTCIGTGDNIVRRSGAKTTDLLCITGNLGAAYMGMQLLEREKRAVGKSGIMPQLEGYNYLLRRQLQPTAPISVVKNLATEGVVPTAMIDITNGLASAMLSLCQSSQCGARIYLERIPIASEVFKLAQELQIDPVVAALNGGDDFELLFTVPLEHHKEILTMAGVDVIGHVVAVDEGAAMVTPDGSEIRLQSPDFVNQM</sequence>
<dbReference type="Gene3D" id="3.30.1330.10">
    <property type="entry name" value="PurM-like, N-terminal domain"/>
    <property type="match status" value="1"/>
</dbReference>
<feature type="binding site" evidence="2">
    <location>
        <position position="119"/>
    </location>
    <ligand>
        <name>Mg(2+)</name>
        <dbReference type="ChEBI" id="CHEBI:18420"/>
        <label>1</label>
    </ligand>
</feature>
<comment type="similarity">
    <text evidence="2">Belongs to the thiamine-monophosphate kinase family.</text>
</comment>
<feature type="binding site" evidence="2">
    <location>
        <position position="272"/>
    </location>
    <ligand>
        <name>substrate</name>
    </ligand>
</feature>
<dbReference type="OrthoDB" id="9802811at2"/>
<dbReference type="PANTHER" id="PTHR30270:SF0">
    <property type="entry name" value="THIAMINE-MONOPHOSPHATE KINASE"/>
    <property type="match status" value="1"/>
</dbReference>
<accession>A0A060R851</accession>
<dbReference type="CDD" id="cd02194">
    <property type="entry name" value="ThiL"/>
    <property type="match status" value="1"/>
</dbReference>
<name>A0A060R851_9BACT</name>
<reference evidence="5 6" key="1">
    <citation type="journal article" date="2015" name="Genome Announc.">
        <title>Complete Genome Sequence of the Novel Leech Symbiont Mucinivorans hirudinis M3T.</title>
        <authorList>
            <person name="Nelson M.C."/>
            <person name="Bomar L."/>
            <person name="Graf J."/>
        </authorList>
    </citation>
    <scope>NUCLEOTIDE SEQUENCE [LARGE SCALE GENOMIC DNA]</scope>
    <source>
        <strain evidence="6">M3</strain>
    </source>
</reference>
<dbReference type="InterPro" id="IPR010918">
    <property type="entry name" value="PurM-like_C_dom"/>
</dbReference>
<dbReference type="AlphaFoldDB" id="A0A060R851"/>
<dbReference type="EMBL" id="HG934468">
    <property type="protein sequence ID" value="CDN31565.1"/>
    <property type="molecule type" value="Genomic_DNA"/>
</dbReference>
<evidence type="ECO:0000259" key="4">
    <source>
        <dbReference type="Pfam" id="PF02769"/>
    </source>
</evidence>
<feature type="domain" description="PurM-like N-terminal" evidence="3">
    <location>
        <begin position="28"/>
        <end position="135"/>
    </location>
</feature>
<dbReference type="UniPathway" id="UPA00060">
    <property type="reaction ID" value="UER00142"/>
</dbReference>
<comment type="caution">
    <text evidence="2">Lacks conserved residue(s) required for the propagation of feature annotation.</text>
</comment>
<comment type="catalytic activity">
    <reaction evidence="2">
        <text>thiamine phosphate + ATP = thiamine diphosphate + ADP</text>
        <dbReference type="Rhea" id="RHEA:15913"/>
        <dbReference type="ChEBI" id="CHEBI:30616"/>
        <dbReference type="ChEBI" id="CHEBI:37575"/>
        <dbReference type="ChEBI" id="CHEBI:58937"/>
        <dbReference type="ChEBI" id="CHEBI:456216"/>
        <dbReference type="EC" id="2.7.4.16"/>
    </reaction>
</comment>
<dbReference type="GO" id="GO:0005524">
    <property type="term" value="F:ATP binding"/>
    <property type="evidence" value="ECO:0007669"/>
    <property type="project" value="UniProtKB-UniRule"/>
</dbReference>
<dbReference type="EC" id="2.7.4.16" evidence="2"/>
<feature type="binding site" evidence="2">
    <location>
        <position position="29"/>
    </location>
    <ligand>
        <name>Mg(2+)</name>
        <dbReference type="ChEBI" id="CHEBI:18420"/>
        <label>3</label>
    </ligand>
</feature>
<dbReference type="PANTHER" id="PTHR30270">
    <property type="entry name" value="THIAMINE-MONOPHOSPHATE KINASE"/>
    <property type="match status" value="1"/>
</dbReference>
<dbReference type="Proteomes" id="UP000027616">
    <property type="component" value="Chromosome I"/>
</dbReference>
<dbReference type="InterPro" id="IPR036921">
    <property type="entry name" value="PurM-like_N_sf"/>
</dbReference>
<dbReference type="InterPro" id="IPR036676">
    <property type="entry name" value="PurM-like_C_sf"/>
</dbReference>
<keyword evidence="2" id="KW-0547">Nucleotide-binding</keyword>
<dbReference type="STRING" id="1433126.BN938_1478"/>
<dbReference type="GO" id="GO:0000287">
    <property type="term" value="F:magnesium ion binding"/>
    <property type="evidence" value="ECO:0007669"/>
    <property type="project" value="UniProtKB-UniRule"/>
</dbReference>
<dbReference type="GO" id="GO:0009228">
    <property type="term" value="P:thiamine biosynthetic process"/>
    <property type="evidence" value="ECO:0007669"/>
    <property type="project" value="UniProtKB-KW"/>
</dbReference>
<feature type="binding site" evidence="2">
    <location>
        <position position="49"/>
    </location>
    <ligand>
        <name>substrate</name>
    </ligand>
</feature>
<feature type="binding site" evidence="2">
    <location>
        <position position="29"/>
    </location>
    <ligand>
        <name>Mg(2+)</name>
        <dbReference type="ChEBI" id="CHEBI:18420"/>
        <label>4</label>
    </ligand>
</feature>
<dbReference type="PATRIC" id="fig|1433126.3.peg.1463"/>
<dbReference type="GO" id="GO:0009229">
    <property type="term" value="P:thiamine diphosphate biosynthetic process"/>
    <property type="evidence" value="ECO:0007669"/>
    <property type="project" value="UniProtKB-UniRule"/>
</dbReference>
<dbReference type="InterPro" id="IPR016188">
    <property type="entry name" value="PurM-like_N"/>
</dbReference>
<comment type="function">
    <text evidence="2">Catalyzes the ATP-dependent phosphorylation of thiamine-monophosphate (TMP) to form thiamine-pyrophosphate (TPP), the active form of vitamin B1.</text>
</comment>
<dbReference type="SUPFAM" id="SSF56042">
    <property type="entry name" value="PurM C-terminal domain-like"/>
    <property type="match status" value="1"/>
</dbReference>
<dbReference type="GO" id="GO:0009030">
    <property type="term" value="F:thiamine-phosphate kinase activity"/>
    <property type="evidence" value="ECO:0007669"/>
    <property type="project" value="UniProtKB-UniRule"/>
</dbReference>
<keyword evidence="6" id="KW-1185">Reference proteome</keyword>
<keyword evidence="2" id="KW-0460">Magnesium</keyword>
<feature type="binding site" evidence="2">
    <location>
        <position position="42"/>
    </location>
    <ligand>
        <name>Mg(2+)</name>
        <dbReference type="ChEBI" id="CHEBI:18420"/>
        <label>2</label>
    </ligand>
</feature>
<dbReference type="Gene3D" id="3.90.650.10">
    <property type="entry name" value="PurM-like C-terminal domain"/>
    <property type="match status" value="1"/>
</dbReference>
<evidence type="ECO:0000313" key="5">
    <source>
        <dbReference type="EMBL" id="CDN31565.1"/>
    </source>
</evidence>
<dbReference type="InterPro" id="IPR006283">
    <property type="entry name" value="ThiL-like"/>
</dbReference>
<keyword evidence="2 5" id="KW-0418">Kinase</keyword>
<feature type="binding site" evidence="2">
    <location>
        <begin position="118"/>
        <end position="119"/>
    </location>
    <ligand>
        <name>ATP</name>
        <dbReference type="ChEBI" id="CHEBI:30616"/>
    </ligand>
</feature>
<dbReference type="Pfam" id="PF00586">
    <property type="entry name" value="AIRS"/>
    <property type="match status" value="1"/>
</dbReference>
<feature type="binding site" evidence="2">
    <location>
        <position position="41"/>
    </location>
    <ligand>
        <name>Mg(2+)</name>
        <dbReference type="ChEBI" id="CHEBI:18420"/>
        <label>1</label>
    </ligand>
</feature>
<feature type="binding site" evidence="2">
    <location>
        <position position="143"/>
    </location>
    <ligand>
        <name>ATP</name>
        <dbReference type="ChEBI" id="CHEBI:30616"/>
    </ligand>
</feature>
<feature type="binding site" evidence="2">
    <location>
        <position position="42"/>
    </location>
    <ligand>
        <name>Mg(2+)</name>
        <dbReference type="ChEBI" id="CHEBI:18420"/>
        <label>1</label>
    </ligand>
</feature>
<feature type="binding site" evidence="2">
    <location>
        <position position="221"/>
    </location>
    <ligand>
        <name>ATP</name>
        <dbReference type="ChEBI" id="CHEBI:30616"/>
    </ligand>
</feature>
<dbReference type="eggNOG" id="COG0611">
    <property type="taxonomic scope" value="Bacteria"/>
</dbReference>
<evidence type="ECO:0000259" key="3">
    <source>
        <dbReference type="Pfam" id="PF00586"/>
    </source>
</evidence>
<dbReference type="HOGENOM" id="CLU_046964_1_0_10"/>
<protein>
    <recommendedName>
        <fullName evidence="2">Thiamine-monophosphate kinase</fullName>
        <shortName evidence="2">TMP kinase</shortName>
        <shortName evidence="2">Thiamine-phosphate kinase</shortName>
        <ecNumber evidence="2">2.7.4.16</ecNumber>
    </recommendedName>
</protein>
<dbReference type="NCBIfam" id="TIGR01379">
    <property type="entry name" value="thiL"/>
    <property type="match status" value="1"/>
</dbReference>
<organism evidence="5 6">
    <name type="scientific">Mucinivorans hirudinis</name>
    <dbReference type="NCBI Taxonomy" id="1433126"/>
    <lineage>
        <taxon>Bacteria</taxon>
        <taxon>Pseudomonadati</taxon>
        <taxon>Bacteroidota</taxon>
        <taxon>Bacteroidia</taxon>
        <taxon>Bacteroidales</taxon>
        <taxon>Rikenellaceae</taxon>
        <taxon>Mucinivorans</taxon>
    </lineage>
</organism>
<dbReference type="KEGG" id="rbc:BN938_1478"/>
<feature type="binding site" evidence="2">
    <location>
        <position position="219"/>
    </location>
    <ligand>
        <name>Mg(2+)</name>
        <dbReference type="ChEBI" id="CHEBI:18420"/>
        <label>3</label>
    </ligand>
</feature>
<keyword evidence="2 5" id="KW-0808">Transferase</keyword>
<feature type="binding site" evidence="2">
    <location>
        <position position="324"/>
    </location>
    <ligand>
        <name>substrate</name>
    </ligand>
</feature>
<dbReference type="PIRSF" id="PIRSF005303">
    <property type="entry name" value="Thiam_monoph_kin"/>
    <property type="match status" value="1"/>
</dbReference>
<keyword evidence="2" id="KW-0067">ATP-binding</keyword>
<gene>
    <name evidence="2" type="primary">thiL</name>
    <name evidence="5" type="ORF">BN938_1478</name>
</gene>
<evidence type="ECO:0000256" key="2">
    <source>
        <dbReference type="HAMAP-Rule" id="MF_02128"/>
    </source>
</evidence>
<evidence type="ECO:0000313" key="6">
    <source>
        <dbReference type="Proteomes" id="UP000027616"/>
    </source>
</evidence>
<keyword evidence="2" id="KW-0479">Metal-binding</keyword>
<proteinExistence type="inferred from homology"/>
<evidence type="ECO:0000256" key="1">
    <source>
        <dbReference type="ARBA" id="ARBA00022977"/>
    </source>
</evidence>
<dbReference type="HAMAP" id="MF_02128">
    <property type="entry name" value="TMP_kinase"/>
    <property type="match status" value="1"/>
</dbReference>
<feature type="binding site" evidence="2">
    <location>
        <position position="101"/>
    </location>
    <ligand>
        <name>ATP</name>
        <dbReference type="ChEBI" id="CHEBI:30616"/>
    </ligand>
</feature>
<comment type="pathway">
    <text evidence="2">Cofactor biosynthesis; thiamine diphosphate biosynthesis; thiamine diphosphate from thiamine phosphate: step 1/1.</text>
</comment>